<dbReference type="PANTHER" id="PTHR10174">
    <property type="entry name" value="ALPHA-TOCOPHEROL TRANSFER PROTEIN-RELATED"/>
    <property type="match status" value="1"/>
</dbReference>
<dbReference type="AlphaFoldDB" id="A0A9N8HAH9"/>
<dbReference type="InterPro" id="IPR036865">
    <property type="entry name" value="CRAL-TRIO_dom_sf"/>
</dbReference>
<dbReference type="InterPro" id="IPR001251">
    <property type="entry name" value="CRAL-TRIO_dom"/>
</dbReference>
<organism evidence="2 3">
    <name type="scientific">Seminavis robusta</name>
    <dbReference type="NCBI Taxonomy" id="568900"/>
    <lineage>
        <taxon>Eukaryota</taxon>
        <taxon>Sar</taxon>
        <taxon>Stramenopiles</taxon>
        <taxon>Ochrophyta</taxon>
        <taxon>Bacillariophyta</taxon>
        <taxon>Bacillariophyceae</taxon>
        <taxon>Bacillariophycidae</taxon>
        <taxon>Naviculales</taxon>
        <taxon>Naviculaceae</taxon>
        <taxon>Seminavis</taxon>
    </lineage>
</organism>
<reference evidence="2" key="1">
    <citation type="submission" date="2020-06" db="EMBL/GenBank/DDBJ databases">
        <authorList>
            <consortium name="Plant Systems Biology data submission"/>
        </authorList>
    </citation>
    <scope>NUCLEOTIDE SEQUENCE</scope>
    <source>
        <strain evidence="2">D6</strain>
    </source>
</reference>
<dbReference type="CDD" id="cd00170">
    <property type="entry name" value="SEC14"/>
    <property type="match status" value="1"/>
</dbReference>
<dbReference type="Gene3D" id="3.40.525.10">
    <property type="entry name" value="CRAL-TRIO lipid binding domain"/>
    <property type="match status" value="1"/>
</dbReference>
<dbReference type="GO" id="GO:0016020">
    <property type="term" value="C:membrane"/>
    <property type="evidence" value="ECO:0007669"/>
    <property type="project" value="TreeGrafter"/>
</dbReference>
<comment type="caution">
    <text evidence="2">The sequence shown here is derived from an EMBL/GenBank/DDBJ whole genome shotgun (WGS) entry which is preliminary data.</text>
</comment>
<dbReference type="PANTHER" id="PTHR10174:SF208">
    <property type="entry name" value="CRAL-TRIO DOMAIN-CONTAINING PROTEIN DDB_G0278031"/>
    <property type="match status" value="1"/>
</dbReference>
<protein>
    <recommendedName>
        <fullName evidence="1">CRAL-TRIO domain-containing protein</fullName>
    </recommendedName>
</protein>
<dbReference type="OrthoDB" id="6682367at2759"/>
<dbReference type="PROSITE" id="PS50191">
    <property type="entry name" value="CRAL_TRIO"/>
    <property type="match status" value="1"/>
</dbReference>
<dbReference type="GO" id="GO:1902936">
    <property type="term" value="F:phosphatidylinositol bisphosphate binding"/>
    <property type="evidence" value="ECO:0007669"/>
    <property type="project" value="TreeGrafter"/>
</dbReference>
<dbReference type="PRINTS" id="PR00180">
    <property type="entry name" value="CRETINALDHBP"/>
</dbReference>
<sequence length="209" mass="23826">MDLTEEERRWAMAIKETLTNECAELAATTTDFEYAHHAIIAKEKVHKAIRRIKRLHKFRQDNGIPLALDELDAHTGMKAIRKFEKSATACSWHLAQNATRAVMMENFSYYLETRAAHLCQDAYPIRISSLIVLHAPTVFTVMYALIKPFLTQKVRNALQLTGTTQQVHEQFSKELISISLGGTHDTSDAQQAMFQGLQKRYANMATFKL</sequence>
<feature type="domain" description="CRAL-TRIO" evidence="1">
    <location>
        <begin position="120"/>
        <end position="188"/>
    </location>
</feature>
<accession>A0A9N8HAH9</accession>
<evidence type="ECO:0000259" key="1">
    <source>
        <dbReference type="PROSITE" id="PS50191"/>
    </source>
</evidence>
<dbReference type="Pfam" id="PF00650">
    <property type="entry name" value="CRAL_TRIO"/>
    <property type="match status" value="1"/>
</dbReference>
<evidence type="ECO:0000313" key="2">
    <source>
        <dbReference type="EMBL" id="CAB9502873.1"/>
    </source>
</evidence>
<dbReference type="EMBL" id="CAICTM010000148">
    <property type="protein sequence ID" value="CAB9502873.1"/>
    <property type="molecule type" value="Genomic_DNA"/>
</dbReference>
<keyword evidence="3" id="KW-1185">Reference proteome</keyword>
<evidence type="ECO:0000313" key="3">
    <source>
        <dbReference type="Proteomes" id="UP001153069"/>
    </source>
</evidence>
<dbReference type="SUPFAM" id="SSF52087">
    <property type="entry name" value="CRAL/TRIO domain"/>
    <property type="match status" value="1"/>
</dbReference>
<dbReference type="Proteomes" id="UP001153069">
    <property type="component" value="Unassembled WGS sequence"/>
</dbReference>
<proteinExistence type="predicted"/>
<gene>
    <name evidence="2" type="ORF">SEMRO_149_G068420.1</name>
</gene>
<name>A0A9N8HAH9_9STRA</name>